<dbReference type="InterPro" id="IPR036770">
    <property type="entry name" value="Ankyrin_rpt-contain_sf"/>
</dbReference>
<feature type="region of interest" description="Disordered" evidence="4">
    <location>
        <begin position="950"/>
        <end position="1013"/>
    </location>
</feature>
<dbReference type="PROSITE" id="PS50181">
    <property type="entry name" value="FBOX"/>
    <property type="match status" value="1"/>
</dbReference>
<dbReference type="InterPro" id="IPR001810">
    <property type="entry name" value="F-box_dom"/>
</dbReference>
<evidence type="ECO:0000313" key="7">
    <source>
        <dbReference type="Proteomes" id="UP000000724"/>
    </source>
</evidence>
<dbReference type="OrthoDB" id="539213at2759"/>
<dbReference type="Proteomes" id="UP000000724">
    <property type="component" value="Contig Pc00c23"/>
</dbReference>
<feature type="compositionally biased region" description="Low complexity" evidence="4">
    <location>
        <begin position="784"/>
        <end position="801"/>
    </location>
</feature>
<name>B6HW81_PENRW</name>
<feature type="compositionally biased region" description="Basic and acidic residues" evidence="4">
    <location>
        <begin position="546"/>
        <end position="558"/>
    </location>
</feature>
<dbReference type="InterPro" id="IPR050889">
    <property type="entry name" value="Dendritic_Spine_Reg/Scaffold"/>
</dbReference>
<gene>
    <name evidence="6" type="ORF">Pc23g00240</name>
    <name evidence="6" type="ORF">PCH_Pc23g00240</name>
</gene>
<dbReference type="Gene3D" id="1.25.40.20">
    <property type="entry name" value="Ankyrin repeat-containing domain"/>
    <property type="match status" value="1"/>
</dbReference>
<dbReference type="Pfam" id="PF12796">
    <property type="entry name" value="Ank_2"/>
    <property type="match status" value="1"/>
</dbReference>
<feature type="region of interest" description="Disordered" evidence="4">
    <location>
        <begin position="507"/>
        <end position="532"/>
    </location>
</feature>
<feature type="compositionally biased region" description="Low complexity" evidence="4">
    <location>
        <begin position="740"/>
        <end position="754"/>
    </location>
</feature>
<keyword evidence="7" id="KW-1185">Reference proteome</keyword>
<evidence type="ECO:0000256" key="3">
    <source>
        <dbReference type="PROSITE-ProRule" id="PRU00023"/>
    </source>
</evidence>
<evidence type="ECO:0000256" key="4">
    <source>
        <dbReference type="SAM" id="MobiDB-lite"/>
    </source>
</evidence>
<feature type="domain" description="F-box" evidence="5">
    <location>
        <begin position="105"/>
        <end position="132"/>
    </location>
</feature>
<dbReference type="EMBL" id="AM920438">
    <property type="protein sequence ID" value="CAP79518.1"/>
    <property type="molecule type" value="Genomic_DNA"/>
</dbReference>
<feature type="compositionally biased region" description="Polar residues" evidence="4">
    <location>
        <begin position="975"/>
        <end position="990"/>
    </location>
</feature>
<evidence type="ECO:0000259" key="5">
    <source>
        <dbReference type="PROSITE" id="PS50181"/>
    </source>
</evidence>
<feature type="compositionally biased region" description="Polar residues" evidence="4">
    <location>
        <begin position="768"/>
        <end position="783"/>
    </location>
</feature>
<dbReference type="SUPFAM" id="SSF48403">
    <property type="entry name" value="Ankyrin repeat"/>
    <property type="match status" value="1"/>
</dbReference>
<feature type="region of interest" description="Disordered" evidence="4">
    <location>
        <begin position="546"/>
        <end position="565"/>
    </location>
</feature>
<proteinExistence type="predicted"/>
<dbReference type="PROSITE" id="PS50088">
    <property type="entry name" value="ANK_REPEAT"/>
    <property type="match status" value="2"/>
</dbReference>
<feature type="repeat" description="ANK" evidence="3">
    <location>
        <begin position="294"/>
        <end position="326"/>
    </location>
</feature>
<dbReference type="PROSITE" id="PS50297">
    <property type="entry name" value="ANK_REP_REGION"/>
    <property type="match status" value="1"/>
</dbReference>
<dbReference type="PANTHER" id="PTHR24166">
    <property type="entry name" value="ROLLING PEBBLES, ISOFORM B"/>
    <property type="match status" value="1"/>
</dbReference>
<dbReference type="VEuPathDB" id="FungiDB:PCH_Pc23g00240"/>
<feature type="compositionally biased region" description="Polar residues" evidence="4">
    <location>
        <begin position="510"/>
        <end position="532"/>
    </location>
</feature>
<dbReference type="AlphaFoldDB" id="B6HW81"/>
<keyword evidence="1" id="KW-0677">Repeat</keyword>
<dbReference type="InterPro" id="IPR002110">
    <property type="entry name" value="Ankyrin_rpt"/>
</dbReference>
<sequence>MDQVTEGCWQPEFKFRWPIKPDEQHSWSDFEVSAIVWSLYISVRLNAGKSPGQFSPHWTSVVPNSRFRRLKNDEKVVHGLSVENQENFQRQHQSEFARSHDAHHPANILALPIELLYDALDYLSTEDLVSFAFCRWDLFQALIGFLERKARPSLQGLGLLVTLFEEQWPKKWLRIIVPICARSEQPILRDLETLVGLFEDNHWRKEQLRDIIIVSARRDQPTVHSCVELGFEELACRYLRKRPHTLFDTNILHMTALHISVLKRFQNIVREIGSIAHNMREFDRVEFVNRHDDIQNTPLDYAITTPSSTIVNMLISAGARIDNTDRLGYTPLMNACHLGRDEIVHCLVDRGADIQATNNFNLSALECIMTGESRTKKTLLQRICPHATQLQLNRALWLATNDKKEFVGILLKFGADGQYAGNLEEDGSYDAERNTDPSATTPRPVEASTPLSRRHLSPSIATGVTSREDRYIIWKHRNESQAPHARRWLAPFPWNFARNVEMSDAEPDITNESTSDGTAGAQTRGMNDSSVGPQLFVDFEKLNISEGRPEKKGRHEDPQPGDIAGFGGTGKSRFFIFRVGPAQAPRHVFRRTRAYSTEGFENLSHNRISLLRYNAPNGDRHWQYTRRNIAGFRGIAIDETESNLKCPQTWINVEWKDIKEEHRYLLVDECSWTPRTDVIRLSGRKVASTGIRAIWTLQETLHIKAIQKEGKLVSPLPFPLAAFEADKIKPERSRTPAQLRSFSSTTKSRSSTSRDNMADGIKQEQEQETSTVVPSHSATQDDPGSNVVEVESSGSSQSKNQAPKKFNVQAYMASVEKMEKWNAMSEAEREKRYRIALANYDHYREERLNKGDVEKPDVILELPSLPGVQDLTLKNLTLSDQIDDIHCVFCFAEDEDLANESVILRCQCKALSHLACAEEWLEKRSTSFGTSRCVCRNEGPLDAVIRPLRVQSSDTETRHTHTASESLSERELATIRNSSPNDPGQNQPCQRSVGPQGRSVEQVWRMAPVARLG</sequence>
<dbReference type="SMART" id="SM00248">
    <property type="entry name" value="ANK"/>
    <property type="match status" value="3"/>
</dbReference>
<evidence type="ECO:0000256" key="1">
    <source>
        <dbReference type="ARBA" id="ARBA00022737"/>
    </source>
</evidence>
<evidence type="ECO:0000313" key="6">
    <source>
        <dbReference type="EMBL" id="CAP79518.1"/>
    </source>
</evidence>
<keyword evidence="2 3" id="KW-0040">ANK repeat</keyword>
<dbReference type="BioCyc" id="PCHR:PC23G00240-MONOMER"/>
<dbReference type="eggNOG" id="KOG4177">
    <property type="taxonomic scope" value="Eukaryota"/>
</dbReference>
<dbReference type="HOGENOM" id="CLU_297375_0_0_1"/>
<feature type="region of interest" description="Disordered" evidence="4">
    <location>
        <begin position="727"/>
        <end position="805"/>
    </location>
</feature>
<protein>
    <submittedName>
        <fullName evidence="6">Pc23g00240 protein</fullName>
    </submittedName>
</protein>
<accession>B6HW81</accession>
<feature type="region of interest" description="Disordered" evidence="4">
    <location>
        <begin position="424"/>
        <end position="460"/>
    </location>
</feature>
<organism evidence="6 7">
    <name type="scientific">Penicillium rubens (strain ATCC 28089 / DSM 1075 / NRRL 1951 / Wisconsin 54-1255)</name>
    <name type="common">Penicillium chrysogenum</name>
    <dbReference type="NCBI Taxonomy" id="500485"/>
    <lineage>
        <taxon>Eukaryota</taxon>
        <taxon>Fungi</taxon>
        <taxon>Dikarya</taxon>
        <taxon>Ascomycota</taxon>
        <taxon>Pezizomycotina</taxon>
        <taxon>Eurotiomycetes</taxon>
        <taxon>Eurotiomycetidae</taxon>
        <taxon>Eurotiales</taxon>
        <taxon>Aspergillaceae</taxon>
        <taxon>Penicillium</taxon>
        <taxon>Penicillium chrysogenum species complex</taxon>
    </lineage>
</organism>
<feature type="repeat" description="ANK" evidence="3">
    <location>
        <begin position="327"/>
        <end position="359"/>
    </location>
</feature>
<dbReference type="PANTHER" id="PTHR24166:SF62">
    <property type="entry name" value="SERINE_THREONINE-PROTEIN KINASE TNNI3K"/>
    <property type="match status" value="1"/>
</dbReference>
<reference evidence="6 7" key="1">
    <citation type="journal article" date="2008" name="Nat. Biotechnol.">
        <title>Genome sequencing and analysis of the filamentous fungus Penicillium chrysogenum.</title>
        <authorList>
            <person name="van den Berg M.A."/>
            <person name="Albang R."/>
            <person name="Albermann K."/>
            <person name="Badger J.H."/>
            <person name="Daran J.-M."/>
            <person name="Driessen A.J.M."/>
            <person name="Garcia-Estrada C."/>
            <person name="Fedorova N.D."/>
            <person name="Harris D.M."/>
            <person name="Heijne W.H.M."/>
            <person name="Joardar V.S."/>
            <person name="Kiel J.A.K.W."/>
            <person name="Kovalchuk A."/>
            <person name="Martin J.F."/>
            <person name="Nierman W.C."/>
            <person name="Nijland J.G."/>
            <person name="Pronk J.T."/>
            <person name="Roubos J.A."/>
            <person name="van der Klei I.J."/>
            <person name="van Peij N.N.M.E."/>
            <person name="Veenhuis M."/>
            <person name="von Doehren H."/>
            <person name="Wagner C."/>
            <person name="Wortman J.R."/>
            <person name="Bovenberg R.A.L."/>
        </authorList>
    </citation>
    <scope>NUCLEOTIDE SEQUENCE [LARGE SCALE GENOMIC DNA]</scope>
    <source>
        <strain evidence="7">ATCC 28089 / DSM 1075 / NRRL 1951 / Wisconsin 54-1255</strain>
    </source>
</reference>
<evidence type="ECO:0000256" key="2">
    <source>
        <dbReference type="ARBA" id="ARBA00023043"/>
    </source>
</evidence>